<feature type="chain" id="PRO_5035676620" description="PBP domain-containing protein" evidence="4">
    <location>
        <begin position="16"/>
        <end position="579"/>
    </location>
</feature>
<reference evidence="8" key="2">
    <citation type="submission" date="2021-11" db="EMBL/GenBank/DDBJ databases">
        <authorList>
            <consortium name="Genoscope - CEA"/>
            <person name="William W."/>
        </authorList>
    </citation>
    <scope>NUCLEOTIDE SEQUENCE</scope>
</reference>
<keyword evidence="4" id="KW-0732">Signal</keyword>
<dbReference type="Gene3D" id="3.40.190.10">
    <property type="entry name" value="Periplasmic binding protein-like II"/>
    <property type="match status" value="2"/>
</dbReference>
<keyword evidence="9" id="KW-1185">Reference proteome</keyword>
<dbReference type="EMBL" id="CAKKNE010000001">
    <property type="protein sequence ID" value="CAH0364876.1"/>
    <property type="molecule type" value="Genomic_DNA"/>
</dbReference>
<dbReference type="InterPro" id="IPR024370">
    <property type="entry name" value="PBP_domain"/>
</dbReference>
<feature type="region of interest" description="Disordered" evidence="2">
    <location>
        <begin position="550"/>
        <end position="579"/>
    </location>
</feature>
<evidence type="ECO:0000256" key="3">
    <source>
        <dbReference type="SAM" id="Phobius"/>
    </source>
</evidence>
<evidence type="ECO:0000259" key="5">
    <source>
        <dbReference type="Pfam" id="PF12849"/>
    </source>
</evidence>
<gene>
    <name evidence="6" type="ORF">PCAL00307_LOCUS15575</name>
    <name evidence="7" type="ORF">PCAL00307_LOCUS15577</name>
    <name evidence="8" type="ORF">PECAL_1P12630</name>
</gene>
<keyword evidence="3" id="KW-0812">Transmembrane</keyword>
<feature type="signal peptide" evidence="4">
    <location>
        <begin position="1"/>
        <end position="15"/>
    </location>
</feature>
<dbReference type="Pfam" id="PF12849">
    <property type="entry name" value="PBP_like_2"/>
    <property type="match status" value="1"/>
</dbReference>
<dbReference type="InterPro" id="IPR050962">
    <property type="entry name" value="Phosphate-bind_PstS"/>
</dbReference>
<feature type="region of interest" description="Disordered" evidence="2">
    <location>
        <begin position="417"/>
        <end position="442"/>
    </location>
</feature>
<sequence length="579" mass="62308">MRILTALALAIGAAAQDGALIELDGSGTTNPSKYFWEVGSIFMARAKPAVRITYRAVGSSTGQYEFMGNTDDDPLAVNAHEGGAYNDFGSGDMPFPKDKYDAMRSAGVEVLHVPFALGAMAFFDNVPADYQPDNGLKLTACVLADIFNGVITTWDDEAILEIQDGDFDPPSGEKIVVYHRTYGSSTTKGITQYLHAACPDKWPADKVGSKIDWPASTFNVEGSGQMSAMIAATEWSIGYIDSGHGIEDGLHEIALQNKDGNYWTTSASIAQGGVQMAAEEALKTGVMPDDPAADFSEVSLHNMPGETTWPIVAISYMYIREDQTGNNKKGPLLKAWVEFVLSPRGQEMVKLYNFQPVPADVLEMAQKAIGMMKTDDEPEWTFEYDTDKGGGQLDYVISAKRRHYYEYALGVQSDLIEGDGDEAEDGGDHDGPGGDHDHGWGSVEKEDFDALMQRVEDLETENAALKTQLDATESPLDAVDTTCEAGCEQAMRDLGFSGGSKKGAKKSDVEKAGAVAIAGLIAALVALAVAATACCRVNKLVSNRSSMETAKDCVPTSGRKEPLAVQGDSYTLSTRRHWA</sequence>
<evidence type="ECO:0000256" key="4">
    <source>
        <dbReference type="SAM" id="SignalP"/>
    </source>
</evidence>
<dbReference type="OrthoDB" id="511982at2759"/>
<feature type="compositionally biased region" description="Basic and acidic residues" evidence="2">
    <location>
        <begin position="426"/>
        <end position="442"/>
    </location>
</feature>
<evidence type="ECO:0000313" key="9">
    <source>
        <dbReference type="Proteomes" id="UP000789595"/>
    </source>
</evidence>
<feature type="domain" description="PBP" evidence="5">
    <location>
        <begin position="15"/>
        <end position="343"/>
    </location>
</feature>
<dbReference type="PANTHER" id="PTHR42996:SF1">
    <property type="entry name" value="PHOSPHATE-BINDING PROTEIN PSTS"/>
    <property type="match status" value="1"/>
</dbReference>
<dbReference type="AlphaFoldDB" id="A0A6S8WGY9"/>
<evidence type="ECO:0000313" key="8">
    <source>
        <dbReference type="EMBL" id="CAH0364876.1"/>
    </source>
</evidence>
<evidence type="ECO:0000256" key="2">
    <source>
        <dbReference type="SAM" id="MobiDB-lite"/>
    </source>
</evidence>
<name>A0A6S8WGY9_9STRA</name>
<keyword evidence="3" id="KW-1133">Transmembrane helix</keyword>
<organism evidence="7">
    <name type="scientific">Pelagomonas calceolata</name>
    <dbReference type="NCBI Taxonomy" id="35677"/>
    <lineage>
        <taxon>Eukaryota</taxon>
        <taxon>Sar</taxon>
        <taxon>Stramenopiles</taxon>
        <taxon>Ochrophyta</taxon>
        <taxon>Pelagophyceae</taxon>
        <taxon>Pelagomonadales</taxon>
        <taxon>Pelagomonadaceae</taxon>
        <taxon>Pelagomonas</taxon>
    </lineage>
</organism>
<dbReference type="Proteomes" id="UP000789595">
    <property type="component" value="Unassembled WGS sequence"/>
</dbReference>
<accession>A0A6S8WGY9</accession>
<comment type="similarity">
    <text evidence="1">Belongs to the PstS family.</text>
</comment>
<feature type="transmembrane region" description="Helical" evidence="3">
    <location>
        <begin position="514"/>
        <end position="537"/>
    </location>
</feature>
<dbReference type="SUPFAM" id="SSF53850">
    <property type="entry name" value="Periplasmic binding protein-like II"/>
    <property type="match status" value="1"/>
</dbReference>
<dbReference type="EMBL" id="HBIW01018091">
    <property type="protein sequence ID" value="CAE0700139.1"/>
    <property type="molecule type" value="Transcribed_RNA"/>
</dbReference>
<keyword evidence="3" id="KW-0472">Membrane</keyword>
<reference evidence="7" key="1">
    <citation type="submission" date="2021-01" db="EMBL/GenBank/DDBJ databases">
        <authorList>
            <person name="Corre E."/>
            <person name="Pelletier E."/>
            <person name="Niang G."/>
            <person name="Scheremetjew M."/>
            <person name="Finn R."/>
            <person name="Kale V."/>
            <person name="Holt S."/>
            <person name="Cochrane G."/>
            <person name="Meng A."/>
            <person name="Brown T."/>
            <person name="Cohen L."/>
        </authorList>
    </citation>
    <scope>NUCLEOTIDE SEQUENCE</scope>
    <source>
        <strain evidence="7">CCMP1756</strain>
    </source>
</reference>
<evidence type="ECO:0000256" key="1">
    <source>
        <dbReference type="ARBA" id="ARBA00008725"/>
    </source>
</evidence>
<evidence type="ECO:0000313" key="7">
    <source>
        <dbReference type="EMBL" id="CAE0700141.1"/>
    </source>
</evidence>
<dbReference type="PANTHER" id="PTHR42996">
    <property type="entry name" value="PHOSPHATE-BINDING PROTEIN PSTS"/>
    <property type="match status" value="1"/>
</dbReference>
<dbReference type="EMBL" id="HBIW01018093">
    <property type="protein sequence ID" value="CAE0700141.1"/>
    <property type="molecule type" value="Transcribed_RNA"/>
</dbReference>
<proteinExistence type="inferred from homology"/>
<evidence type="ECO:0000313" key="6">
    <source>
        <dbReference type="EMBL" id="CAE0700139.1"/>
    </source>
</evidence>
<protein>
    <recommendedName>
        <fullName evidence="5">PBP domain-containing protein</fullName>
    </recommendedName>
</protein>